<keyword evidence="1" id="KW-1133">Transmembrane helix</keyword>
<proteinExistence type="predicted"/>
<evidence type="ECO:0008006" key="4">
    <source>
        <dbReference type="Google" id="ProtNLM"/>
    </source>
</evidence>
<accession>A0AAV5UJN0</accession>
<reference evidence="2" key="1">
    <citation type="submission" date="2023-10" db="EMBL/GenBank/DDBJ databases">
        <title>Genome assembly of Pristionchus species.</title>
        <authorList>
            <person name="Yoshida K."/>
            <person name="Sommer R.J."/>
        </authorList>
    </citation>
    <scope>NUCLEOTIDE SEQUENCE</scope>
    <source>
        <strain evidence="2">RS0144</strain>
    </source>
</reference>
<sequence>NIDHMGLFEHTFLGIKVTRGTTICCIIQIAMAIGISVFPIRRSFRDWDNFRKSFVEYSFDNNSFISDHFAIVIVLSLIVSAVLILIGNTKKRYVFFIPALVIQVLNYALTIGAVFSIAPCRRKHDETTHLKEATNSTVHNYLLAILCVALVLENLFTVFYFKSFEYLRVFRG</sequence>
<dbReference type="AlphaFoldDB" id="A0AAV5UJN0"/>
<evidence type="ECO:0000313" key="3">
    <source>
        <dbReference type="Proteomes" id="UP001432027"/>
    </source>
</evidence>
<gene>
    <name evidence="2" type="ORF">PENTCL1PPCAC_29445</name>
</gene>
<keyword evidence="3" id="KW-1185">Reference proteome</keyword>
<dbReference type="Proteomes" id="UP001432027">
    <property type="component" value="Unassembled WGS sequence"/>
</dbReference>
<feature type="transmembrane region" description="Helical" evidence="1">
    <location>
        <begin position="21"/>
        <end position="40"/>
    </location>
</feature>
<dbReference type="EMBL" id="BTSX01000006">
    <property type="protein sequence ID" value="GMT07271.1"/>
    <property type="molecule type" value="Genomic_DNA"/>
</dbReference>
<feature type="non-terminal residue" evidence="2">
    <location>
        <position position="1"/>
    </location>
</feature>
<comment type="caution">
    <text evidence="2">The sequence shown here is derived from an EMBL/GenBank/DDBJ whole genome shotgun (WGS) entry which is preliminary data.</text>
</comment>
<feature type="transmembrane region" description="Helical" evidence="1">
    <location>
        <begin position="68"/>
        <end position="86"/>
    </location>
</feature>
<organism evidence="2 3">
    <name type="scientific">Pristionchus entomophagus</name>
    <dbReference type="NCBI Taxonomy" id="358040"/>
    <lineage>
        <taxon>Eukaryota</taxon>
        <taxon>Metazoa</taxon>
        <taxon>Ecdysozoa</taxon>
        <taxon>Nematoda</taxon>
        <taxon>Chromadorea</taxon>
        <taxon>Rhabditida</taxon>
        <taxon>Rhabditina</taxon>
        <taxon>Diplogasteromorpha</taxon>
        <taxon>Diplogasteroidea</taxon>
        <taxon>Neodiplogasteridae</taxon>
        <taxon>Pristionchus</taxon>
    </lineage>
</organism>
<name>A0AAV5UJN0_9BILA</name>
<feature type="transmembrane region" description="Helical" evidence="1">
    <location>
        <begin position="93"/>
        <end position="118"/>
    </location>
</feature>
<protein>
    <recommendedName>
        <fullName evidence="4">G protein-coupled receptor</fullName>
    </recommendedName>
</protein>
<evidence type="ECO:0000256" key="1">
    <source>
        <dbReference type="SAM" id="Phobius"/>
    </source>
</evidence>
<keyword evidence="1" id="KW-0472">Membrane</keyword>
<feature type="transmembrane region" description="Helical" evidence="1">
    <location>
        <begin position="138"/>
        <end position="161"/>
    </location>
</feature>
<evidence type="ECO:0000313" key="2">
    <source>
        <dbReference type="EMBL" id="GMT07271.1"/>
    </source>
</evidence>
<keyword evidence="1" id="KW-0812">Transmembrane</keyword>